<dbReference type="EMBL" id="MU970211">
    <property type="protein sequence ID" value="KAK9319220.1"/>
    <property type="molecule type" value="Genomic_DNA"/>
</dbReference>
<evidence type="ECO:0000313" key="2">
    <source>
        <dbReference type="Proteomes" id="UP001489719"/>
    </source>
</evidence>
<sequence>MESFCLQPSLQFIFLRITYLSNKFTCSHDMATAIAEIESPISPLLNATLTIHKSTPIVGALPSSDSSSCSKYLVSLRRRIAPYLELLPNASITGTAGSWTARLSHGLQDENSVAIHSITLPSCKFIILVRLHARTERERQLVVFTRAQRQLHDVFIKWLEMYFDIIVRPLRLSTQFLLRFLEDYVLSCHRNEEKTGVELDFRTGIVQVRRITMGSEADDVAKFARSGEGVMARMMDHFENSTGLKFKEIEIGRAACSGGVIAADGRIKYIVRADISDWRWEFVEARVGEIAGLVWRA</sequence>
<proteinExistence type="predicted"/>
<protein>
    <submittedName>
        <fullName evidence="1">Uncharacterized protein</fullName>
    </submittedName>
</protein>
<evidence type="ECO:0000313" key="1">
    <source>
        <dbReference type="EMBL" id="KAK9319220.1"/>
    </source>
</evidence>
<keyword evidence="2" id="KW-1185">Reference proteome</keyword>
<dbReference type="Proteomes" id="UP001489719">
    <property type="component" value="Unassembled WGS sequence"/>
</dbReference>
<accession>A0ACC3TDG0</accession>
<comment type="caution">
    <text evidence="1">The sequence shown here is derived from an EMBL/GenBank/DDBJ whole genome shotgun (WGS) entry which is preliminary data.</text>
</comment>
<organism evidence="1 2">
    <name type="scientific">Lipomyces orientalis</name>
    <dbReference type="NCBI Taxonomy" id="1233043"/>
    <lineage>
        <taxon>Eukaryota</taxon>
        <taxon>Fungi</taxon>
        <taxon>Dikarya</taxon>
        <taxon>Ascomycota</taxon>
        <taxon>Saccharomycotina</taxon>
        <taxon>Lipomycetes</taxon>
        <taxon>Lipomycetales</taxon>
        <taxon>Lipomycetaceae</taxon>
        <taxon>Lipomyces</taxon>
    </lineage>
</organism>
<gene>
    <name evidence="1" type="ORF">V1517DRAFT_333265</name>
</gene>
<name>A0ACC3TDG0_9ASCO</name>
<reference evidence="2" key="1">
    <citation type="journal article" date="2024" name="Front. Bioeng. Biotechnol.">
        <title>Genome-scale model development and genomic sequencing of the oleaginous clade Lipomyces.</title>
        <authorList>
            <person name="Czajka J.J."/>
            <person name="Han Y."/>
            <person name="Kim J."/>
            <person name="Mondo S.J."/>
            <person name="Hofstad B.A."/>
            <person name="Robles A."/>
            <person name="Haridas S."/>
            <person name="Riley R."/>
            <person name="LaButti K."/>
            <person name="Pangilinan J."/>
            <person name="Andreopoulos W."/>
            <person name="Lipzen A."/>
            <person name="Yan J."/>
            <person name="Wang M."/>
            <person name="Ng V."/>
            <person name="Grigoriev I.V."/>
            <person name="Spatafora J.W."/>
            <person name="Magnuson J.K."/>
            <person name="Baker S.E."/>
            <person name="Pomraning K.R."/>
        </authorList>
    </citation>
    <scope>NUCLEOTIDE SEQUENCE [LARGE SCALE GENOMIC DNA]</scope>
    <source>
        <strain evidence="2">CBS 10300</strain>
    </source>
</reference>